<feature type="region of interest" description="Disordered" evidence="1">
    <location>
        <begin position="1"/>
        <end position="31"/>
    </location>
</feature>
<dbReference type="PROSITE" id="PS50231">
    <property type="entry name" value="RICIN_B_LECTIN"/>
    <property type="match status" value="1"/>
</dbReference>
<feature type="compositionally biased region" description="Polar residues" evidence="1">
    <location>
        <begin position="68"/>
        <end position="84"/>
    </location>
</feature>
<dbReference type="InterPro" id="IPR035992">
    <property type="entry name" value="Ricin_B-like_lectins"/>
</dbReference>
<keyword evidence="5" id="KW-1185">Reference proteome</keyword>
<dbReference type="Proteomes" id="UP001138997">
    <property type="component" value="Unassembled WGS sequence"/>
</dbReference>
<evidence type="ECO:0000256" key="2">
    <source>
        <dbReference type="SAM" id="Phobius"/>
    </source>
</evidence>
<dbReference type="RefSeq" id="WP_231439189.1">
    <property type="nucleotide sequence ID" value="NZ_JAJOMB010000002.1"/>
</dbReference>
<reference evidence="4" key="1">
    <citation type="submission" date="2021-11" db="EMBL/GenBank/DDBJ databases">
        <title>Streptomyces corallinus and Kineosporia corallina sp. nov., two new coral-derived marine actinobacteria.</title>
        <authorList>
            <person name="Buangrab K."/>
            <person name="Sutthacheep M."/>
            <person name="Yeemin T."/>
            <person name="Harunari E."/>
            <person name="Igarashi Y."/>
            <person name="Sripreechasak P."/>
            <person name="Kanchanasin P."/>
            <person name="Tanasupawat S."/>
            <person name="Phongsopitanun W."/>
        </authorList>
    </citation>
    <scope>NUCLEOTIDE SEQUENCE</scope>
    <source>
        <strain evidence="4">JCM 31032</strain>
    </source>
</reference>
<evidence type="ECO:0000313" key="4">
    <source>
        <dbReference type="EMBL" id="MCD5310263.1"/>
    </source>
</evidence>
<dbReference type="Gene3D" id="2.80.10.50">
    <property type="match status" value="2"/>
</dbReference>
<dbReference type="InterPro" id="IPR000772">
    <property type="entry name" value="Ricin_B_lectin"/>
</dbReference>
<name>A0A9X1NBZ9_9ACTN</name>
<dbReference type="Pfam" id="PF00652">
    <property type="entry name" value="Ricin_B_lectin"/>
    <property type="match status" value="1"/>
</dbReference>
<sequence length="311" mass="32388">MSSPDPSERSERQEEFLNSWNKSMVGGRPSIGLPKRGLRGLAVIAASMAAVVGVVVGGVAAVNAVANRSGSGEATNTALTSTNLPAPTAEPSATEEPTPAATEKPKKTKTTEAAADAPVRTRTVTKEADPTATSKPKKSGKQTEAGEKKAKKAAAEAEATPGTTVQRIGVVRNLVTGYCVDLSGTGAVSENVLVVQNDCVPGKADNQAYETVTQADGTFLLRNVKSQWCLDVNGSGNVEPGIVVNTHTCLLGDQDNQMFKKQAQGDGFFLVHVKSGLCLDVSNENNGQTSPGAKLTLFTCSAEDDHVWSFS</sequence>
<gene>
    <name evidence="4" type="ORF">LR394_05095</name>
</gene>
<evidence type="ECO:0000313" key="5">
    <source>
        <dbReference type="Proteomes" id="UP001138997"/>
    </source>
</evidence>
<accession>A0A9X1NBZ9</accession>
<dbReference type="SUPFAM" id="SSF50370">
    <property type="entry name" value="Ricin B-like lectins"/>
    <property type="match status" value="1"/>
</dbReference>
<evidence type="ECO:0000259" key="3">
    <source>
        <dbReference type="Pfam" id="PF00652"/>
    </source>
</evidence>
<protein>
    <submittedName>
        <fullName evidence="4">RICIN domain-containing protein</fullName>
    </submittedName>
</protein>
<proteinExistence type="predicted"/>
<keyword evidence="2" id="KW-0472">Membrane</keyword>
<evidence type="ECO:0000256" key="1">
    <source>
        <dbReference type="SAM" id="MobiDB-lite"/>
    </source>
</evidence>
<feature type="domain" description="Ricin B lectin" evidence="3">
    <location>
        <begin position="169"/>
        <end position="301"/>
    </location>
</feature>
<dbReference type="AlphaFoldDB" id="A0A9X1NBZ9"/>
<dbReference type="CDD" id="cd00161">
    <property type="entry name" value="beta-trefoil_Ricin-like"/>
    <property type="match status" value="1"/>
</dbReference>
<organism evidence="4 5">
    <name type="scientific">Kineosporia babensis</name>
    <dbReference type="NCBI Taxonomy" id="499548"/>
    <lineage>
        <taxon>Bacteria</taxon>
        <taxon>Bacillati</taxon>
        <taxon>Actinomycetota</taxon>
        <taxon>Actinomycetes</taxon>
        <taxon>Kineosporiales</taxon>
        <taxon>Kineosporiaceae</taxon>
        <taxon>Kineosporia</taxon>
    </lineage>
</organism>
<feature type="region of interest" description="Disordered" evidence="1">
    <location>
        <begin position="68"/>
        <end position="161"/>
    </location>
</feature>
<keyword evidence="2" id="KW-1133">Transmembrane helix</keyword>
<keyword evidence="2" id="KW-0812">Transmembrane</keyword>
<dbReference type="EMBL" id="JAJOMB010000002">
    <property type="protein sequence ID" value="MCD5310263.1"/>
    <property type="molecule type" value="Genomic_DNA"/>
</dbReference>
<feature type="compositionally biased region" description="Low complexity" evidence="1">
    <location>
        <begin position="85"/>
        <end position="102"/>
    </location>
</feature>
<feature type="transmembrane region" description="Helical" evidence="2">
    <location>
        <begin position="38"/>
        <end position="62"/>
    </location>
</feature>
<comment type="caution">
    <text evidence="4">The sequence shown here is derived from an EMBL/GenBank/DDBJ whole genome shotgun (WGS) entry which is preliminary data.</text>
</comment>
<feature type="compositionally biased region" description="Basic and acidic residues" evidence="1">
    <location>
        <begin position="1"/>
        <end position="15"/>
    </location>
</feature>